<protein>
    <submittedName>
        <fullName evidence="5">Mutator-like element transposase</fullName>
    </submittedName>
</protein>
<dbReference type="GO" id="GO:0009055">
    <property type="term" value="F:electron transfer activity"/>
    <property type="evidence" value="ECO:0007669"/>
    <property type="project" value="InterPro"/>
</dbReference>
<keyword evidence="3" id="KW-0349">Heme</keyword>
<keyword evidence="2 3" id="KW-0408">Iron</keyword>
<evidence type="ECO:0000313" key="5">
    <source>
        <dbReference type="EMBL" id="KAF4331746.1"/>
    </source>
</evidence>
<dbReference type="GO" id="GO:0020037">
    <property type="term" value="F:heme binding"/>
    <property type="evidence" value="ECO:0007669"/>
    <property type="project" value="InterPro"/>
</dbReference>
<comment type="caution">
    <text evidence="5">The sequence shown here is derived from an EMBL/GenBank/DDBJ whole genome shotgun (WGS) entry which is preliminary data.</text>
</comment>
<reference evidence="5" key="2">
    <citation type="submission" date="2020-02" db="EMBL/GenBank/DDBJ databases">
        <title>Identification and distribution of gene clusters putatively required for synthesis of sphingolipid metabolism inhibitors in phylogenetically diverse species of the filamentous fungus Fusarium.</title>
        <authorList>
            <person name="Kim H.-S."/>
            <person name="Busman M."/>
            <person name="Brown D.W."/>
            <person name="Divon H."/>
            <person name="Uhlig S."/>
            <person name="Proctor R.H."/>
        </authorList>
    </citation>
    <scope>NUCLEOTIDE SEQUENCE</scope>
    <source>
        <strain evidence="5">NRRL 25174</strain>
    </source>
</reference>
<dbReference type="InterPro" id="IPR009056">
    <property type="entry name" value="Cyt_c-like_dom"/>
</dbReference>
<gene>
    <name evidence="5" type="ORF">FBEOM_14486</name>
</gene>
<evidence type="ECO:0000313" key="6">
    <source>
        <dbReference type="Proteomes" id="UP000730481"/>
    </source>
</evidence>
<keyword evidence="1 3" id="KW-0479">Metal-binding</keyword>
<accession>A0A9P5A3Q5</accession>
<keyword evidence="6" id="KW-1185">Reference proteome</keyword>
<proteinExistence type="predicted"/>
<reference evidence="5" key="1">
    <citation type="journal article" date="2017" name="Mycologia">
        <title>Fusarium algeriense, sp. nov., a novel toxigenic crown rot pathogen of durum wheat from Algeria is nested in the Fusarium burgessii species complex.</title>
        <authorList>
            <person name="Laraba I."/>
            <person name="Keddad A."/>
            <person name="Boureghda H."/>
            <person name="Abdallah N."/>
            <person name="Vaughan M.M."/>
            <person name="Proctor R.H."/>
            <person name="Busman M."/>
            <person name="O'Donnell K."/>
        </authorList>
    </citation>
    <scope>NUCLEOTIDE SEQUENCE</scope>
    <source>
        <strain evidence="5">NRRL 25174</strain>
    </source>
</reference>
<name>A0A9P5A3Q5_9HYPO</name>
<sequence>MKHAITNQLKKLKHIRADQQLRTPLEVSGVLFEAVRGWISHQALRKVQEQRQLLQKPHKARCSHTFTTSHGLPCMHTLEKLEEERRALLLDDFHPHWHLKRDIVQPRPVLEPTRARNQLDVQRTQLKTTAKRGPSGFEIVEHSKKAPSTCSRCHIVGHAMTSKNCPLRFERIPRQAAHISDPTLKPGTISGPVSAPVPAAQTEILPGPEHMSSSIAVLEVTAEDSQRGESAEPTALGCLPHLSFKDIAPQPPVMLDIPALISPSAANVVAPQTKELSVACEPSVQLPVPHDSPEAIYSRYVAERSEWYAAQPRGSIKTNQQYRKAKGLPPRYDKKSYEWCLDFKQMSKRCVTATGSREWTKEEMMAYLDWCSVEDKRVEAQVAREMGNNPLANKRRGMKEIWESAEKDSKEQQALHSRSSKVERCITVKM</sequence>
<evidence type="ECO:0000256" key="1">
    <source>
        <dbReference type="ARBA" id="ARBA00022723"/>
    </source>
</evidence>
<evidence type="ECO:0000256" key="3">
    <source>
        <dbReference type="PROSITE-ProRule" id="PRU00433"/>
    </source>
</evidence>
<organism evidence="5 6">
    <name type="scientific">Fusarium beomiforme</name>
    <dbReference type="NCBI Taxonomy" id="44412"/>
    <lineage>
        <taxon>Eukaryota</taxon>
        <taxon>Fungi</taxon>
        <taxon>Dikarya</taxon>
        <taxon>Ascomycota</taxon>
        <taxon>Pezizomycotina</taxon>
        <taxon>Sordariomycetes</taxon>
        <taxon>Hypocreomycetidae</taxon>
        <taxon>Hypocreales</taxon>
        <taxon>Nectriaceae</taxon>
        <taxon>Fusarium</taxon>
        <taxon>Fusarium burgessii species complex</taxon>
    </lineage>
</organism>
<dbReference type="OrthoDB" id="5105377at2759"/>
<dbReference type="AlphaFoldDB" id="A0A9P5A3Q5"/>
<dbReference type="PROSITE" id="PS51007">
    <property type="entry name" value="CYTC"/>
    <property type="match status" value="1"/>
</dbReference>
<dbReference type="EMBL" id="PVQB02001445">
    <property type="protein sequence ID" value="KAF4331746.1"/>
    <property type="molecule type" value="Genomic_DNA"/>
</dbReference>
<dbReference type="Proteomes" id="UP000730481">
    <property type="component" value="Unassembled WGS sequence"/>
</dbReference>
<evidence type="ECO:0000256" key="2">
    <source>
        <dbReference type="ARBA" id="ARBA00023004"/>
    </source>
</evidence>
<dbReference type="GO" id="GO:0046872">
    <property type="term" value="F:metal ion binding"/>
    <property type="evidence" value="ECO:0007669"/>
    <property type="project" value="UniProtKB-KW"/>
</dbReference>
<evidence type="ECO:0000259" key="4">
    <source>
        <dbReference type="PROSITE" id="PS51007"/>
    </source>
</evidence>
<feature type="domain" description="Cytochrome c" evidence="4">
    <location>
        <begin position="128"/>
        <end position="277"/>
    </location>
</feature>